<dbReference type="CDD" id="cd00570">
    <property type="entry name" value="GST_N_family"/>
    <property type="match status" value="1"/>
</dbReference>
<dbReference type="RefSeq" id="WP_168877411.1">
    <property type="nucleotide sequence ID" value="NZ_JABAIM010000002.1"/>
</dbReference>
<organism evidence="2 3">
    <name type="scientific">Leeia aquatica</name>
    <dbReference type="NCBI Taxonomy" id="2725557"/>
    <lineage>
        <taxon>Bacteria</taxon>
        <taxon>Pseudomonadati</taxon>
        <taxon>Pseudomonadota</taxon>
        <taxon>Betaproteobacteria</taxon>
        <taxon>Neisseriales</taxon>
        <taxon>Leeiaceae</taxon>
        <taxon>Leeia</taxon>
    </lineage>
</organism>
<name>A0A847SER1_9NEIS</name>
<dbReference type="PROSITE" id="PS50404">
    <property type="entry name" value="GST_NTER"/>
    <property type="match status" value="1"/>
</dbReference>
<proteinExistence type="predicted"/>
<dbReference type="Proteomes" id="UP000587991">
    <property type="component" value="Unassembled WGS sequence"/>
</dbReference>
<evidence type="ECO:0000259" key="1">
    <source>
        <dbReference type="PROSITE" id="PS50404"/>
    </source>
</evidence>
<dbReference type="EMBL" id="JABAIM010000002">
    <property type="protein sequence ID" value="NLR75769.1"/>
    <property type="molecule type" value="Genomic_DNA"/>
</dbReference>
<dbReference type="InterPro" id="IPR004045">
    <property type="entry name" value="Glutathione_S-Trfase_N"/>
</dbReference>
<sequence>MPDLILHHYDASPYSEKIRLLLGYKQLTWHSVQMPPVLPKPDLMKLTHGYRRAPVLQIGADLFCDSSLIAQELEQRFPTPALASGAPAAQAALLSQLVDVTLFWQGIHLLMGKRAAQIPQALLDDRIRMHPQMDLDRDHLAANVPHLSSQLTPVLSMLDQALSASPWLGGDLPAIGDFGVYQLCWFLHKAGWLDELLPAARHLPDWMARMAAWGQGQRSELTADAALAIALAATPQALPTGGDEGELRIGNMVSVMPEHYPQEAVQGQLRYLDTQRVTLQLEHTDTGILHIHFPRLGYQIQSQA</sequence>
<evidence type="ECO:0000313" key="3">
    <source>
        <dbReference type="Proteomes" id="UP000587991"/>
    </source>
</evidence>
<evidence type="ECO:0000313" key="2">
    <source>
        <dbReference type="EMBL" id="NLR75769.1"/>
    </source>
</evidence>
<dbReference type="InterPro" id="IPR036282">
    <property type="entry name" value="Glutathione-S-Trfase_C_sf"/>
</dbReference>
<gene>
    <name evidence="2" type="ORF">HF682_11400</name>
</gene>
<dbReference type="AlphaFoldDB" id="A0A847SER1"/>
<keyword evidence="3" id="KW-1185">Reference proteome</keyword>
<comment type="caution">
    <text evidence="2">The sequence shown here is derived from an EMBL/GenBank/DDBJ whole genome shotgun (WGS) entry which is preliminary data.</text>
</comment>
<dbReference type="SUPFAM" id="SSF52833">
    <property type="entry name" value="Thioredoxin-like"/>
    <property type="match status" value="1"/>
</dbReference>
<dbReference type="GO" id="GO:0016740">
    <property type="term" value="F:transferase activity"/>
    <property type="evidence" value="ECO:0007669"/>
    <property type="project" value="UniProtKB-KW"/>
</dbReference>
<dbReference type="Gene3D" id="3.40.30.110">
    <property type="match status" value="2"/>
</dbReference>
<dbReference type="Pfam" id="PF13417">
    <property type="entry name" value="GST_N_3"/>
    <property type="match status" value="1"/>
</dbReference>
<feature type="domain" description="GST N-terminal" evidence="1">
    <location>
        <begin position="2"/>
        <end position="81"/>
    </location>
</feature>
<protein>
    <submittedName>
        <fullName evidence="2">Glutathione S-transferase family protein</fullName>
    </submittedName>
</protein>
<dbReference type="SUPFAM" id="SSF47616">
    <property type="entry name" value="GST C-terminal domain-like"/>
    <property type="match status" value="1"/>
</dbReference>
<keyword evidence="2" id="KW-0808">Transferase</keyword>
<accession>A0A847SER1</accession>
<dbReference type="InterPro" id="IPR036249">
    <property type="entry name" value="Thioredoxin-like_sf"/>
</dbReference>
<reference evidence="2 3" key="1">
    <citation type="submission" date="2020-04" db="EMBL/GenBank/DDBJ databases">
        <title>Draft genome of Leeia sp. IMCC25680.</title>
        <authorList>
            <person name="Song J."/>
            <person name="Cho J.-C."/>
        </authorList>
    </citation>
    <scope>NUCLEOTIDE SEQUENCE [LARGE SCALE GENOMIC DNA]</scope>
    <source>
        <strain evidence="2 3">IMCC25680</strain>
    </source>
</reference>